<accession>A0AAP0HLH2</accession>
<reference evidence="2 3" key="1">
    <citation type="submission" date="2024-01" db="EMBL/GenBank/DDBJ databases">
        <title>Genome assemblies of Stephania.</title>
        <authorList>
            <person name="Yang L."/>
        </authorList>
    </citation>
    <scope>NUCLEOTIDE SEQUENCE [LARGE SCALE GENOMIC DNA]</scope>
    <source>
        <strain evidence="2">JXDWG</strain>
        <tissue evidence="2">Leaf</tissue>
    </source>
</reference>
<feature type="compositionally biased region" description="Basic residues" evidence="1">
    <location>
        <begin position="18"/>
        <end position="29"/>
    </location>
</feature>
<dbReference type="Proteomes" id="UP001419268">
    <property type="component" value="Unassembled WGS sequence"/>
</dbReference>
<dbReference type="AlphaFoldDB" id="A0AAP0HLH2"/>
<sequence>MDALGGAGGLPWNFLPSGRRRRKSRKPPKSLRGGGWGSKVSFNFPVKQAATAAYFCLAGDTIAQVGSRCSALERKVILDSPETAVMLVFGGVYNGLKFK</sequence>
<name>A0AAP0HLH2_9MAGN</name>
<evidence type="ECO:0000313" key="2">
    <source>
        <dbReference type="EMBL" id="KAK9088741.1"/>
    </source>
</evidence>
<dbReference type="EMBL" id="JBBNAG010000012">
    <property type="protein sequence ID" value="KAK9088741.1"/>
    <property type="molecule type" value="Genomic_DNA"/>
</dbReference>
<organism evidence="2 3">
    <name type="scientific">Stephania cephalantha</name>
    <dbReference type="NCBI Taxonomy" id="152367"/>
    <lineage>
        <taxon>Eukaryota</taxon>
        <taxon>Viridiplantae</taxon>
        <taxon>Streptophyta</taxon>
        <taxon>Embryophyta</taxon>
        <taxon>Tracheophyta</taxon>
        <taxon>Spermatophyta</taxon>
        <taxon>Magnoliopsida</taxon>
        <taxon>Ranunculales</taxon>
        <taxon>Menispermaceae</taxon>
        <taxon>Menispermoideae</taxon>
        <taxon>Cissampelideae</taxon>
        <taxon>Stephania</taxon>
    </lineage>
</organism>
<feature type="region of interest" description="Disordered" evidence="1">
    <location>
        <begin position="1"/>
        <end position="39"/>
    </location>
</feature>
<evidence type="ECO:0000313" key="3">
    <source>
        <dbReference type="Proteomes" id="UP001419268"/>
    </source>
</evidence>
<keyword evidence="3" id="KW-1185">Reference proteome</keyword>
<protein>
    <submittedName>
        <fullName evidence="2">Uncharacterized protein</fullName>
    </submittedName>
</protein>
<comment type="caution">
    <text evidence="2">The sequence shown here is derived from an EMBL/GenBank/DDBJ whole genome shotgun (WGS) entry which is preliminary data.</text>
</comment>
<gene>
    <name evidence="2" type="ORF">Scep_027823</name>
</gene>
<evidence type="ECO:0000256" key="1">
    <source>
        <dbReference type="SAM" id="MobiDB-lite"/>
    </source>
</evidence>
<proteinExistence type="predicted"/>